<feature type="region of interest" description="Disordered" evidence="1">
    <location>
        <begin position="283"/>
        <end position="304"/>
    </location>
</feature>
<feature type="region of interest" description="Disordered" evidence="1">
    <location>
        <begin position="39"/>
        <end position="86"/>
    </location>
</feature>
<dbReference type="AlphaFoldDB" id="A0A8T2U045"/>
<reference evidence="2" key="1">
    <citation type="submission" date="2021-08" db="EMBL/GenBank/DDBJ databases">
        <title>WGS assembly of Ceratopteris richardii.</title>
        <authorList>
            <person name="Marchant D.B."/>
            <person name="Chen G."/>
            <person name="Jenkins J."/>
            <person name="Shu S."/>
            <person name="Leebens-Mack J."/>
            <person name="Grimwood J."/>
            <person name="Schmutz J."/>
            <person name="Soltis P."/>
            <person name="Soltis D."/>
            <person name="Chen Z.-H."/>
        </authorList>
    </citation>
    <scope>NUCLEOTIDE SEQUENCE</scope>
    <source>
        <strain evidence="2">Whitten #5841</strain>
        <tissue evidence="2">Leaf</tissue>
    </source>
</reference>
<keyword evidence="3" id="KW-1185">Reference proteome</keyword>
<accession>A0A8T2U045</accession>
<protein>
    <submittedName>
        <fullName evidence="2">Uncharacterized protein</fullName>
    </submittedName>
</protein>
<name>A0A8T2U045_CERRI</name>
<evidence type="ECO:0000313" key="2">
    <source>
        <dbReference type="EMBL" id="KAH7427276.1"/>
    </source>
</evidence>
<feature type="compositionally biased region" description="Acidic residues" evidence="1">
    <location>
        <begin position="39"/>
        <end position="49"/>
    </location>
</feature>
<feature type="compositionally biased region" description="Polar residues" evidence="1">
    <location>
        <begin position="283"/>
        <end position="297"/>
    </location>
</feature>
<proteinExistence type="predicted"/>
<organism evidence="2 3">
    <name type="scientific">Ceratopteris richardii</name>
    <name type="common">Triangle waterfern</name>
    <dbReference type="NCBI Taxonomy" id="49495"/>
    <lineage>
        <taxon>Eukaryota</taxon>
        <taxon>Viridiplantae</taxon>
        <taxon>Streptophyta</taxon>
        <taxon>Embryophyta</taxon>
        <taxon>Tracheophyta</taxon>
        <taxon>Polypodiopsida</taxon>
        <taxon>Polypodiidae</taxon>
        <taxon>Polypodiales</taxon>
        <taxon>Pteridineae</taxon>
        <taxon>Pteridaceae</taxon>
        <taxon>Parkerioideae</taxon>
        <taxon>Ceratopteris</taxon>
    </lineage>
</organism>
<evidence type="ECO:0000313" key="3">
    <source>
        <dbReference type="Proteomes" id="UP000825935"/>
    </source>
</evidence>
<dbReference type="EMBL" id="CM035415">
    <property type="protein sequence ID" value="KAH7427276.1"/>
    <property type="molecule type" value="Genomic_DNA"/>
</dbReference>
<sequence length="509" mass="55954">MGSLHDRCPRHPQRRLVGICGYCLHERLTLLMESVSPDEDYTVDSDDSIGDTHRRQLSGEVPLPRPPLGVLSRPSHERSASIDGFPSKSSAAKISINCAKSEHSLRLPIRKAKSTHEQRNSAAHPLYHGLMKQGLSAYPLDQKGRTTRDATMPVSCRRSSVSESDTISFPDSLSIDKKKKGSWFSLSKGKRSLLSSAYLNNIGAHEILDGHILAGRKSASDAIGRSSINYRQAYMGNLESIAEINIGDAAGKAESNELNGDGQANLSWISSLFHRKWRSKNKTFSGHGNSNTNSPFTRSEAGSALNDVGGTNLLQLPPLEPGRLSWDGPKSNFKHILKRIEARKKHQRVDCSPLHAPSAVEDARQECFCDDPEMGQLSSLQKSKSVTSSRDAVSFEMPKSSRPPLATISSKQCVNDNLLEVCDNTHVTDKESRRWGRAWNKSLSPLMGFKQHGLKGVRGSRHLHSGFATPRHVVNFNKSSTGASSFSSPHISSLPNHENILDVHLRLAQ</sequence>
<evidence type="ECO:0000256" key="1">
    <source>
        <dbReference type="SAM" id="MobiDB-lite"/>
    </source>
</evidence>
<dbReference type="Proteomes" id="UP000825935">
    <property type="component" value="Chromosome 10"/>
</dbReference>
<dbReference type="OrthoDB" id="1924480at2759"/>
<comment type="caution">
    <text evidence="2">The sequence shown here is derived from an EMBL/GenBank/DDBJ whole genome shotgun (WGS) entry which is preliminary data.</text>
</comment>
<gene>
    <name evidence="2" type="ORF">KP509_10G037200</name>
</gene>